<gene>
    <name evidence="1" type="ORF">HLB44_17380</name>
</gene>
<protein>
    <submittedName>
        <fullName evidence="1">Uncharacterized protein</fullName>
    </submittedName>
</protein>
<evidence type="ECO:0000313" key="1">
    <source>
        <dbReference type="EMBL" id="NRF68767.1"/>
    </source>
</evidence>
<keyword evidence="2" id="KW-1185">Reference proteome</keyword>
<organism evidence="1 2">
    <name type="scientific">Pseudaquabacterium terrae</name>
    <dbReference type="NCBI Taxonomy" id="2732868"/>
    <lineage>
        <taxon>Bacteria</taxon>
        <taxon>Pseudomonadati</taxon>
        <taxon>Pseudomonadota</taxon>
        <taxon>Betaproteobacteria</taxon>
        <taxon>Burkholderiales</taxon>
        <taxon>Sphaerotilaceae</taxon>
        <taxon>Pseudaquabacterium</taxon>
    </lineage>
</organism>
<reference evidence="1 2" key="1">
    <citation type="submission" date="2020-05" db="EMBL/GenBank/DDBJ databases">
        <title>Aquincola sp. isolate from soil.</title>
        <authorList>
            <person name="Han J."/>
            <person name="Kim D.-U."/>
        </authorList>
    </citation>
    <scope>NUCLEOTIDE SEQUENCE [LARGE SCALE GENOMIC DNA]</scope>
    <source>
        <strain evidence="1 2">S2</strain>
    </source>
</reference>
<comment type="caution">
    <text evidence="1">The sequence shown here is derived from an EMBL/GenBank/DDBJ whole genome shotgun (WGS) entry which is preliminary data.</text>
</comment>
<evidence type="ECO:0000313" key="2">
    <source>
        <dbReference type="Proteomes" id="UP000737171"/>
    </source>
</evidence>
<sequence length="120" mass="13111">MSALSSIPAAPPRHYIGMPASPALYSAAVPPAQRRARIAARRAFVELKQRFMAAVATIDGSRGRWLRHQVRQTEAPLDLWLLRGAVFDALRAGGDGDHRTRHTLRDALDSAFPNSAFPAV</sequence>
<dbReference type="EMBL" id="JABRWJ010000005">
    <property type="protein sequence ID" value="NRF68767.1"/>
    <property type="molecule type" value="Genomic_DNA"/>
</dbReference>
<dbReference type="RefSeq" id="WP_173124804.1">
    <property type="nucleotide sequence ID" value="NZ_JABRWJ010000005.1"/>
</dbReference>
<proteinExistence type="predicted"/>
<dbReference type="Proteomes" id="UP000737171">
    <property type="component" value="Unassembled WGS sequence"/>
</dbReference>
<name>A0ABX2EJM0_9BURK</name>
<accession>A0ABX2EJM0</accession>